<accession>A0A6I3W8Q7</accession>
<keyword evidence="4" id="KW-0547">Nucleotide-binding</keyword>
<dbReference type="PANTHER" id="PTHR42711:SF5">
    <property type="entry name" value="ABC TRANSPORTER ATP-BINDING PROTEIN NATA"/>
    <property type="match status" value="1"/>
</dbReference>
<dbReference type="InterPro" id="IPR003439">
    <property type="entry name" value="ABC_transporter-like_ATP-bd"/>
</dbReference>
<dbReference type="SMART" id="SM00382">
    <property type="entry name" value="AAA"/>
    <property type="match status" value="1"/>
</dbReference>
<dbReference type="Pfam" id="PF00005">
    <property type="entry name" value="ABC_tran"/>
    <property type="match status" value="1"/>
</dbReference>
<dbReference type="GO" id="GO:0005524">
    <property type="term" value="F:ATP binding"/>
    <property type="evidence" value="ECO:0007669"/>
    <property type="project" value="UniProtKB-KW"/>
</dbReference>
<dbReference type="PROSITE" id="PS50893">
    <property type="entry name" value="ABC_TRANSPORTER_2"/>
    <property type="match status" value="1"/>
</dbReference>
<organism evidence="7 8">
    <name type="scientific">Pseudomonas spelaei</name>
    <dbReference type="NCBI Taxonomy" id="1055469"/>
    <lineage>
        <taxon>Bacteria</taxon>
        <taxon>Pseudomonadati</taxon>
        <taxon>Pseudomonadota</taxon>
        <taxon>Gammaproteobacteria</taxon>
        <taxon>Pseudomonadales</taxon>
        <taxon>Pseudomonadaceae</taxon>
        <taxon>Pseudomonas</taxon>
    </lineage>
</organism>
<dbReference type="InterPro" id="IPR050763">
    <property type="entry name" value="ABC_transporter_ATP-binding"/>
</dbReference>
<comment type="similarity">
    <text evidence="1">Belongs to the ABC transporter superfamily.</text>
</comment>
<evidence type="ECO:0000259" key="6">
    <source>
        <dbReference type="PROSITE" id="PS50893"/>
    </source>
</evidence>
<keyword evidence="5 7" id="KW-0067">ATP-binding</keyword>
<dbReference type="SUPFAM" id="SSF52540">
    <property type="entry name" value="P-loop containing nucleoside triphosphate hydrolases"/>
    <property type="match status" value="1"/>
</dbReference>
<evidence type="ECO:0000313" key="7">
    <source>
        <dbReference type="EMBL" id="MUF03709.1"/>
    </source>
</evidence>
<dbReference type="GO" id="GO:0016887">
    <property type="term" value="F:ATP hydrolysis activity"/>
    <property type="evidence" value="ECO:0007669"/>
    <property type="project" value="InterPro"/>
</dbReference>
<dbReference type="EMBL" id="WNNK01000003">
    <property type="protein sequence ID" value="MUF03709.1"/>
    <property type="molecule type" value="Genomic_DNA"/>
</dbReference>
<evidence type="ECO:0000256" key="1">
    <source>
        <dbReference type="ARBA" id="ARBA00005417"/>
    </source>
</evidence>
<dbReference type="Proteomes" id="UP000438196">
    <property type="component" value="Unassembled WGS sequence"/>
</dbReference>
<evidence type="ECO:0000256" key="2">
    <source>
        <dbReference type="ARBA" id="ARBA00022448"/>
    </source>
</evidence>
<feature type="domain" description="ABC transporter" evidence="6">
    <location>
        <begin position="26"/>
        <end position="259"/>
    </location>
</feature>
<dbReference type="PANTHER" id="PTHR42711">
    <property type="entry name" value="ABC TRANSPORTER ATP-BINDING PROTEIN"/>
    <property type="match status" value="1"/>
</dbReference>
<comment type="caution">
    <text evidence="7">The sequence shown here is derived from an EMBL/GenBank/DDBJ whole genome shotgun (WGS) entry which is preliminary data.</text>
</comment>
<proteinExistence type="inferred from homology"/>
<keyword evidence="8" id="KW-1185">Reference proteome</keyword>
<sequence length="327" mass="36036">MLCRVSLVISLSAVSRVIETKQHSGSLIKDLFRPSRKTITALDDVSLEIGAGEKIGIIGHNGSGKSTLLKVICGVMATTTGQVQVMGFAPHAERKQLMRHTGVLFSQKSYLYPNMSLHDCLGLYAAARGLSNTEYTHSFAELDRYLNISGFMAQQVRTLSFGQRMRGEMFCALIHRPRLVILDEPTIGLDAETKLRFKTLFGHHGLMADKTLLLVSHEPDTLLNLTDRCLSLAHGRLAESFPTALLKNKTLIEYHIDCVNPPATCHLPWSDAARFTQGRQGELEVSFNIGVDELTVQQCLAAIMAGNTVRSIKRSESILMPSTEAAR</sequence>
<evidence type="ECO:0000313" key="8">
    <source>
        <dbReference type="Proteomes" id="UP000438196"/>
    </source>
</evidence>
<evidence type="ECO:0000256" key="4">
    <source>
        <dbReference type="ARBA" id="ARBA00022741"/>
    </source>
</evidence>
<name>A0A6I3W8Q7_9PSED</name>
<protein>
    <submittedName>
        <fullName evidence="7">ATP-binding cassette domain-containing protein</fullName>
    </submittedName>
</protein>
<dbReference type="InterPro" id="IPR027417">
    <property type="entry name" value="P-loop_NTPase"/>
</dbReference>
<dbReference type="Gene3D" id="3.40.50.300">
    <property type="entry name" value="P-loop containing nucleotide triphosphate hydrolases"/>
    <property type="match status" value="1"/>
</dbReference>
<reference evidence="7 8" key="1">
    <citation type="submission" date="2019-11" db="EMBL/GenBank/DDBJ databases">
        <title>Pseudomonas karstica sp. nov. and Pseudomonas spelaei sp. nov. from karst caves.</title>
        <authorList>
            <person name="Zeman M."/>
        </authorList>
    </citation>
    <scope>NUCLEOTIDE SEQUENCE [LARGE SCALE GENOMIC DNA]</scope>
    <source>
        <strain evidence="7 8">CCM 7893</strain>
    </source>
</reference>
<dbReference type="InterPro" id="IPR003593">
    <property type="entry name" value="AAA+_ATPase"/>
</dbReference>
<evidence type="ECO:0000256" key="3">
    <source>
        <dbReference type="ARBA" id="ARBA00022458"/>
    </source>
</evidence>
<keyword evidence="3" id="KW-0536">Nodulation</keyword>
<gene>
    <name evidence="7" type="ORF">GNF76_05155</name>
</gene>
<keyword evidence="2" id="KW-0813">Transport</keyword>
<evidence type="ECO:0000256" key="5">
    <source>
        <dbReference type="ARBA" id="ARBA00022840"/>
    </source>
</evidence>
<dbReference type="AlphaFoldDB" id="A0A6I3W8Q7"/>